<feature type="domain" description="HTH lysR-type" evidence="5">
    <location>
        <begin position="7"/>
        <end position="64"/>
    </location>
</feature>
<keyword evidence="7" id="KW-1185">Reference proteome</keyword>
<dbReference type="InterPro" id="IPR000847">
    <property type="entry name" value="LysR_HTH_N"/>
</dbReference>
<dbReference type="SUPFAM" id="SSF46785">
    <property type="entry name" value="Winged helix' DNA-binding domain"/>
    <property type="match status" value="1"/>
</dbReference>
<protein>
    <submittedName>
        <fullName evidence="6">Small neutral protease regulatory protein</fullName>
    </submittedName>
</protein>
<dbReference type="GO" id="GO:0032993">
    <property type="term" value="C:protein-DNA complex"/>
    <property type="evidence" value="ECO:0007669"/>
    <property type="project" value="TreeGrafter"/>
</dbReference>
<dbReference type="SUPFAM" id="SSF53850">
    <property type="entry name" value="Periplasmic binding protein-like II"/>
    <property type="match status" value="1"/>
</dbReference>
<dbReference type="GO" id="GO:0003677">
    <property type="term" value="F:DNA binding"/>
    <property type="evidence" value="ECO:0007669"/>
    <property type="project" value="UniProtKB-KW"/>
</dbReference>
<dbReference type="GO" id="GO:0008233">
    <property type="term" value="F:peptidase activity"/>
    <property type="evidence" value="ECO:0007669"/>
    <property type="project" value="UniProtKB-KW"/>
</dbReference>
<organism evidence="6 7">
    <name type="scientific">Actinokineospora fastidiosa</name>
    <dbReference type="NCBI Taxonomy" id="1816"/>
    <lineage>
        <taxon>Bacteria</taxon>
        <taxon>Bacillati</taxon>
        <taxon>Actinomycetota</taxon>
        <taxon>Actinomycetes</taxon>
        <taxon>Pseudonocardiales</taxon>
        <taxon>Pseudonocardiaceae</taxon>
        <taxon>Actinokineospora</taxon>
    </lineage>
</organism>
<dbReference type="PANTHER" id="PTHR30346:SF30">
    <property type="entry name" value="SMALL NEUTRAL PROTEASE REGULATORY PROTEIN"/>
    <property type="match status" value="1"/>
</dbReference>
<dbReference type="GO" id="GO:0003700">
    <property type="term" value="F:DNA-binding transcription factor activity"/>
    <property type="evidence" value="ECO:0007669"/>
    <property type="project" value="InterPro"/>
</dbReference>
<evidence type="ECO:0000256" key="4">
    <source>
        <dbReference type="ARBA" id="ARBA00023163"/>
    </source>
</evidence>
<dbReference type="CDD" id="cd08414">
    <property type="entry name" value="PBP2_LTTR_aromatics_like"/>
    <property type="match status" value="1"/>
</dbReference>
<dbReference type="Gene3D" id="1.10.10.10">
    <property type="entry name" value="Winged helix-like DNA-binding domain superfamily/Winged helix DNA-binding domain"/>
    <property type="match status" value="1"/>
</dbReference>
<keyword evidence="2" id="KW-0805">Transcription regulation</keyword>
<evidence type="ECO:0000313" key="7">
    <source>
        <dbReference type="Proteomes" id="UP000660680"/>
    </source>
</evidence>
<evidence type="ECO:0000256" key="2">
    <source>
        <dbReference type="ARBA" id="ARBA00023015"/>
    </source>
</evidence>
<dbReference type="PRINTS" id="PR00039">
    <property type="entry name" value="HTHLYSR"/>
</dbReference>
<proteinExistence type="inferred from homology"/>
<dbReference type="PANTHER" id="PTHR30346">
    <property type="entry name" value="TRANSCRIPTIONAL DUAL REGULATOR HCAR-RELATED"/>
    <property type="match status" value="1"/>
</dbReference>
<keyword evidence="6" id="KW-0645">Protease</keyword>
<dbReference type="AlphaFoldDB" id="A0A918L7F2"/>
<evidence type="ECO:0000256" key="3">
    <source>
        <dbReference type="ARBA" id="ARBA00023125"/>
    </source>
</evidence>
<keyword evidence="3" id="KW-0238">DNA-binding</keyword>
<dbReference type="InterPro" id="IPR036388">
    <property type="entry name" value="WH-like_DNA-bd_sf"/>
</dbReference>
<name>A0A918L7F2_9PSEU</name>
<comment type="caution">
    <text evidence="6">The sequence shown here is derived from an EMBL/GenBank/DDBJ whole genome shotgun (WGS) entry which is preliminary data.</text>
</comment>
<reference evidence="6" key="1">
    <citation type="journal article" date="2014" name="Int. J. Syst. Evol. Microbiol.">
        <title>Complete genome sequence of Corynebacterium casei LMG S-19264T (=DSM 44701T), isolated from a smear-ripened cheese.</title>
        <authorList>
            <consortium name="US DOE Joint Genome Institute (JGI-PGF)"/>
            <person name="Walter F."/>
            <person name="Albersmeier A."/>
            <person name="Kalinowski J."/>
            <person name="Ruckert C."/>
        </authorList>
    </citation>
    <scope>NUCLEOTIDE SEQUENCE</scope>
    <source>
        <strain evidence="6">JCM 3276</strain>
    </source>
</reference>
<dbReference type="Pfam" id="PF00126">
    <property type="entry name" value="HTH_1"/>
    <property type="match status" value="1"/>
</dbReference>
<keyword evidence="6" id="KW-0378">Hydrolase</keyword>
<dbReference type="InterPro" id="IPR036390">
    <property type="entry name" value="WH_DNA-bd_sf"/>
</dbReference>
<gene>
    <name evidence="6" type="primary">mprR</name>
    <name evidence="6" type="ORF">GCM10010171_06460</name>
</gene>
<reference evidence="6" key="2">
    <citation type="submission" date="2020-09" db="EMBL/GenBank/DDBJ databases">
        <authorList>
            <person name="Sun Q."/>
            <person name="Ohkuma M."/>
        </authorList>
    </citation>
    <scope>NUCLEOTIDE SEQUENCE</scope>
    <source>
        <strain evidence="6">JCM 3276</strain>
    </source>
</reference>
<sequence>MALMAELELRHLRAICAIAEEGSVSKAASRLGVTQPALTAQLRSIERILGGELFRRSPNGSEATELGRSVVRSAKVVLQDMAALMASARTDAPVPGESPLVLASSPMLFTSALIGELRAWFRCSELRTQIDSSGPALLDLVVAKQADLAVFERFEGLEQRSLPDVEIRTIVEEPQFVALAADHPLAAGEQVELADLADMDWVVPPPDQDAMRLRFREVCESVGFTPRITHHVTEARTAMALCAAGAVCLAQPASLGGPGFVIRPLRDSPLRLPVVLVTRSDGLLAGRKHEVFACVAHAYRSIVNRNPRYARWWDEHPESHADLDAALALPRPSRPK</sequence>
<dbReference type="PROSITE" id="PS50931">
    <property type="entry name" value="HTH_LYSR"/>
    <property type="match status" value="1"/>
</dbReference>
<evidence type="ECO:0000256" key="1">
    <source>
        <dbReference type="ARBA" id="ARBA00009437"/>
    </source>
</evidence>
<dbReference type="GO" id="GO:0006508">
    <property type="term" value="P:proteolysis"/>
    <property type="evidence" value="ECO:0007669"/>
    <property type="project" value="UniProtKB-KW"/>
</dbReference>
<accession>A0A918L7F2</accession>
<dbReference type="Proteomes" id="UP000660680">
    <property type="component" value="Unassembled WGS sequence"/>
</dbReference>
<keyword evidence="4" id="KW-0804">Transcription</keyword>
<dbReference type="Pfam" id="PF03466">
    <property type="entry name" value="LysR_substrate"/>
    <property type="match status" value="1"/>
</dbReference>
<comment type="similarity">
    <text evidence="1">Belongs to the LysR transcriptional regulatory family.</text>
</comment>
<evidence type="ECO:0000313" key="6">
    <source>
        <dbReference type="EMBL" id="GGS16900.1"/>
    </source>
</evidence>
<dbReference type="Gene3D" id="3.40.190.290">
    <property type="match status" value="1"/>
</dbReference>
<dbReference type="EMBL" id="BMRB01000001">
    <property type="protein sequence ID" value="GGS16900.1"/>
    <property type="molecule type" value="Genomic_DNA"/>
</dbReference>
<dbReference type="InterPro" id="IPR005119">
    <property type="entry name" value="LysR_subst-bd"/>
</dbReference>
<evidence type="ECO:0000259" key="5">
    <source>
        <dbReference type="PROSITE" id="PS50931"/>
    </source>
</evidence>